<dbReference type="PANTHER" id="PTHR43649">
    <property type="entry name" value="ARABINOSE-BINDING PROTEIN-RELATED"/>
    <property type="match status" value="1"/>
</dbReference>
<dbReference type="RefSeq" id="WP_092885363.1">
    <property type="nucleotide sequence ID" value="NZ_FOOI01000011.1"/>
</dbReference>
<evidence type="ECO:0000313" key="9">
    <source>
        <dbReference type="Proteomes" id="UP000199052"/>
    </source>
</evidence>
<evidence type="ECO:0000313" key="8">
    <source>
        <dbReference type="EMBL" id="SFH05773.1"/>
    </source>
</evidence>
<dbReference type="Proteomes" id="UP000533017">
    <property type="component" value="Unassembled WGS sequence"/>
</dbReference>
<feature type="region of interest" description="Disordered" evidence="5">
    <location>
        <begin position="479"/>
        <end position="498"/>
    </location>
</feature>
<dbReference type="AlphaFoldDB" id="A0A1I2WWV7"/>
<dbReference type="Proteomes" id="UP000199052">
    <property type="component" value="Unassembled WGS sequence"/>
</dbReference>
<evidence type="ECO:0000256" key="2">
    <source>
        <dbReference type="ARBA" id="ARBA00008520"/>
    </source>
</evidence>
<comment type="similarity">
    <text evidence="2">Belongs to the bacterial solute-binding protein 1 family.</text>
</comment>
<sequence>MVNRMFNRRRFLAASGGALLGAAGLGACNTAPSTTDRAGGSGGGGGGGGGGGRGGTLRWWDQFQPRADLHEKIFAEFEKSTGVHVDYTVYNPNKQGQALQLAFSSKQMPDVFTTAGLGVPAARLRKQGWFARIDLDEKALAAIPKSAFLEGFTHFGGKLYSLPLVSFRQYTTLTWFNTDLVKKAGADPARDLATWDGVRKTARAIRKTGGGAYGWIAPLQFAPRMGEHVEDLAQAAGGVGGVDPRTGEYTYGSDAYVHAVEFLASMKRDGVLFPASSSLDARTARARWTTGIAGVFFDGPWNVGVVNDGFKQFLDKLDVAAVPVAEPGRTPVIYSAPKGGDFWLSASSQLKDKASQLLGRFATEDVMLREAEQMDAMPVDLSLVDRANVHPTFKRAAEFYRQQVKLAPSPVARNAAVSDVVAEMKPIDPNLGTLVQGALGGQVKDIRKALTEYADKLTAERARAIKVVAGKGAKVSEDDWKFDDWKPGEDYGTDKYGS</sequence>
<keyword evidence="8" id="KW-0762">Sugar transport</keyword>
<proteinExistence type="inferred from homology"/>
<dbReference type="EMBL" id="FOOI01000011">
    <property type="protein sequence ID" value="SFH05773.1"/>
    <property type="molecule type" value="Genomic_DNA"/>
</dbReference>
<dbReference type="InterPro" id="IPR006311">
    <property type="entry name" value="TAT_signal"/>
</dbReference>
<evidence type="ECO:0000256" key="6">
    <source>
        <dbReference type="SAM" id="SignalP"/>
    </source>
</evidence>
<evidence type="ECO:0000256" key="1">
    <source>
        <dbReference type="ARBA" id="ARBA00004196"/>
    </source>
</evidence>
<evidence type="ECO:0000313" key="10">
    <source>
        <dbReference type="Proteomes" id="UP000533017"/>
    </source>
</evidence>
<dbReference type="InterPro" id="IPR050490">
    <property type="entry name" value="Bact_solute-bd_prot1"/>
</dbReference>
<dbReference type="EMBL" id="JACBZA010000001">
    <property type="protein sequence ID" value="NYH85173.1"/>
    <property type="molecule type" value="Genomic_DNA"/>
</dbReference>
<feature type="signal peptide" evidence="6">
    <location>
        <begin position="1"/>
        <end position="27"/>
    </location>
</feature>
<dbReference type="Gene3D" id="3.40.190.10">
    <property type="entry name" value="Periplasmic binding protein-like II"/>
    <property type="match status" value="1"/>
</dbReference>
<feature type="chain" id="PRO_5011572316" evidence="6">
    <location>
        <begin position="28"/>
        <end position="498"/>
    </location>
</feature>
<keyword evidence="3" id="KW-0813">Transport</keyword>
<dbReference type="OrthoDB" id="2644341at2"/>
<evidence type="ECO:0000256" key="5">
    <source>
        <dbReference type="SAM" id="MobiDB-lite"/>
    </source>
</evidence>
<keyword evidence="10" id="KW-1185">Reference proteome</keyword>
<feature type="compositionally biased region" description="Gly residues" evidence="5">
    <location>
        <begin position="39"/>
        <end position="55"/>
    </location>
</feature>
<dbReference type="Pfam" id="PF13416">
    <property type="entry name" value="SBP_bac_8"/>
    <property type="match status" value="1"/>
</dbReference>
<protein>
    <submittedName>
        <fullName evidence="8">Multiple sugar transport system substrate-binding protein</fullName>
    </submittedName>
</protein>
<dbReference type="GO" id="GO:0030313">
    <property type="term" value="C:cell envelope"/>
    <property type="evidence" value="ECO:0007669"/>
    <property type="project" value="UniProtKB-SubCell"/>
</dbReference>
<evidence type="ECO:0000256" key="3">
    <source>
        <dbReference type="ARBA" id="ARBA00022448"/>
    </source>
</evidence>
<keyword evidence="4 6" id="KW-0732">Signal</keyword>
<dbReference type="InterPro" id="IPR006059">
    <property type="entry name" value="SBP"/>
</dbReference>
<gene>
    <name evidence="7" type="ORF">FHR37_004024</name>
    <name evidence="8" type="ORF">SAMN05421678_111144</name>
</gene>
<comment type="subcellular location">
    <subcellularLocation>
        <location evidence="1">Cell envelope</location>
    </subcellularLocation>
</comment>
<name>A0A1I2WWV7_9ACTN</name>
<dbReference type="PROSITE" id="PS51318">
    <property type="entry name" value="TAT"/>
    <property type="match status" value="1"/>
</dbReference>
<dbReference type="PROSITE" id="PS51257">
    <property type="entry name" value="PROKAR_LIPOPROTEIN"/>
    <property type="match status" value="1"/>
</dbReference>
<feature type="region of interest" description="Disordered" evidence="5">
    <location>
        <begin position="35"/>
        <end position="57"/>
    </location>
</feature>
<organism evidence="8 9">
    <name type="scientific">Actinopolymorpha cephalotaxi</name>
    <dbReference type="NCBI Taxonomy" id="504797"/>
    <lineage>
        <taxon>Bacteria</taxon>
        <taxon>Bacillati</taxon>
        <taxon>Actinomycetota</taxon>
        <taxon>Actinomycetes</taxon>
        <taxon>Propionibacteriales</taxon>
        <taxon>Actinopolymorphaceae</taxon>
        <taxon>Actinopolymorpha</taxon>
    </lineage>
</organism>
<evidence type="ECO:0000313" key="7">
    <source>
        <dbReference type="EMBL" id="NYH85173.1"/>
    </source>
</evidence>
<dbReference type="SUPFAM" id="SSF53850">
    <property type="entry name" value="Periplasmic binding protein-like II"/>
    <property type="match status" value="1"/>
</dbReference>
<accession>A0A1I2WWV7</accession>
<reference evidence="7 10" key="2">
    <citation type="submission" date="2020-07" db="EMBL/GenBank/DDBJ databases">
        <title>Sequencing the genomes of 1000 actinobacteria strains.</title>
        <authorList>
            <person name="Klenk H.-P."/>
        </authorList>
    </citation>
    <scope>NUCLEOTIDE SEQUENCE [LARGE SCALE GENOMIC DNA]</scope>
    <source>
        <strain evidence="7 10">DSM 45117</strain>
    </source>
</reference>
<reference evidence="8 9" key="1">
    <citation type="submission" date="2016-10" db="EMBL/GenBank/DDBJ databases">
        <authorList>
            <person name="de Groot N.N."/>
        </authorList>
    </citation>
    <scope>NUCLEOTIDE SEQUENCE [LARGE SCALE GENOMIC DNA]</scope>
    <source>
        <strain evidence="8 9">CPCC 202808</strain>
    </source>
</reference>
<evidence type="ECO:0000256" key="4">
    <source>
        <dbReference type="ARBA" id="ARBA00022729"/>
    </source>
</evidence>
<dbReference type="STRING" id="504797.SAMN05421678_111144"/>
<dbReference type="PANTHER" id="PTHR43649:SF31">
    <property type="entry name" value="SN-GLYCEROL-3-PHOSPHATE-BINDING PERIPLASMIC PROTEIN UGPB"/>
    <property type="match status" value="1"/>
</dbReference>